<dbReference type="PIRSF" id="PIRSF008459">
    <property type="entry name" value="UCP008459"/>
    <property type="match status" value="1"/>
</dbReference>
<dbReference type="InterPro" id="IPR051719">
    <property type="entry name" value="CASTOR_mTORC1"/>
</dbReference>
<keyword evidence="4" id="KW-1185">Reference proteome</keyword>
<feature type="domain" description="A9CJY8-like N-terminal" evidence="2">
    <location>
        <begin position="21"/>
        <end position="49"/>
    </location>
</feature>
<evidence type="ECO:0000313" key="4">
    <source>
        <dbReference type="Proteomes" id="UP000214688"/>
    </source>
</evidence>
<dbReference type="InterPro" id="IPR045865">
    <property type="entry name" value="ACT-like_dom_sf"/>
</dbReference>
<dbReference type="SUPFAM" id="SSF55021">
    <property type="entry name" value="ACT-like"/>
    <property type="match status" value="2"/>
</dbReference>
<reference evidence="3 4" key="1">
    <citation type="journal article" date="2015" name="Int. J. Syst. Evol. Microbiol.">
        <title>Tumebacillus algifaecis sp. nov., isolated from decomposing algal scum.</title>
        <authorList>
            <person name="Wu Y.F."/>
            <person name="Zhang B."/>
            <person name="Xing P."/>
            <person name="Wu Q.L."/>
            <person name="Liu S.J."/>
        </authorList>
    </citation>
    <scope>NUCLEOTIDE SEQUENCE [LARGE SCALE GENOMIC DNA]</scope>
    <source>
        <strain evidence="3 4">THMBR28</strain>
    </source>
</reference>
<protein>
    <recommendedName>
        <fullName evidence="5">Aspartate kinase</fullName>
    </recommendedName>
</protein>
<evidence type="ECO:0000313" key="3">
    <source>
        <dbReference type="EMBL" id="ASS73620.1"/>
    </source>
</evidence>
<organism evidence="3 4">
    <name type="scientific">Tumebacillus algifaecis</name>
    <dbReference type="NCBI Taxonomy" id="1214604"/>
    <lineage>
        <taxon>Bacteria</taxon>
        <taxon>Bacillati</taxon>
        <taxon>Bacillota</taxon>
        <taxon>Bacilli</taxon>
        <taxon>Bacillales</taxon>
        <taxon>Alicyclobacillaceae</taxon>
        <taxon>Tumebacillus</taxon>
    </lineage>
</organism>
<evidence type="ECO:0000259" key="2">
    <source>
        <dbReference type="Pfam" id="PF21631"/>
    </source>
</evidence>
<accession>A0A223CWE7</accession>
<dbReference type="Proteomes" id="UP000214688">
    <property type="component" value="Chromosome"/>
</dbReference>
<dbReference type="AlphaFoldDB" id="A0A223CWE7"/>
<dbReference type="RefSeq" id="WP_094234880.1">
    <property type="nucleotide sequence ID" value="NZ_CP022657.1"/>
</dbReference>
<evidence type="ECO:0000259" key="1">
    <source>
        <dbReference type="Pfam" id="PF13840"/>
    </source>
</evidence>
<dbReference type="OrthoDB" id="5615858at2"/>
<gene>
    <name evidence="3" type="ORF">CIG75_00590</name>
</gene>
<dbReference type="CDD" id="cd04868">
    <property type="entry name" value="ACT_AK-like"/>
    <property type="match status" value="1"/>
</dbReference>
<dbReference type="PANTHER" id="PTHR31131:SF6">
    <property type="entry name" value="CASTOR ACT DOMAIN-CONTAINING PROTEIN"/>
    <property type="match status" value="1"/>
</dbReference>
<sequence>MNALTLKVLPELLSVVQVPVPETIPVWALEADGFLSITRTADELSVTIESRWVPESFEGKIEESWRGLQVAGTLDFSLTGILAGLTSPLAEAGISIFAISTYDTDYLLVKEAVLEAACDVLRQHGHVVE</sequence>
<evidence type="ECO:0008006" key="5">
    <source>
        <dbReference type="Google" id="ProtNLM"/>
    </source>
</evidence>
<dbReference type="InterPro" id="IPR027795">
    <property type="entry name" value="CASTOR_ACT_dom"/>
</dbReference>
<name>A0A223CWE7_9BACL</name>
<dbReference type="Pfam" id="PF13840">
    <property type="entry name" value="ACT_7"/>
    <property type="match status" value="1"/>
</dbReference>
<dbReference type="Gene3D" id="3.30.2130.10">
    <property type="entry name" value="VC0802-like"/>
    <property type="match status" value="1"/>
</dbReference>
<feature type="domain" description="CASTOR ACT" evidence="1">
    <location>
        <begin position="61"/>
        <end position="122"/>
    </location>
</feature>
<dbReference type="PANTHER" id="PTHR31131">
    <property type="entry name" value="CHROMOSOME 1, WHOLE GENOME SHOTGUN SEQUENCE"/>
    <property type="match status" value="1"/>
</dbReference>
<proteinExistence type="predicted"/>
<dbReference type="EMBL" id="CP022657">
    <property type="protein sequence ID" value="ASS73620.1"/>
    <property type="molecule type" value="Genomic_DNA"/>
</dbReference>
<dbReference type="InterPro" id="IPR016540">
    <property type="entry name" value="UCP008459"/>
</dbReference>
<dbReference type="InterPro" id="IPR049447">
    <property type="entry name" value="A9CJY8-like_N"/>
</dbReference>
<dbReference type="Pfam" id="PF21631">
    <property type="entry name" value="A9CJY8-like_N"/>
    <property type="match status" value="1"/>
</dbReference>
<dbReference type="KEGG" id="tab:CIG75_00590"/>